<feature type="signal peptide" evidence="1">
    <location>
        <begin position="1"/>
        <end position="20"/>
    </location>
</feature>
<gene>
    <name evidence="3" type="ORF">DWW32_06295</name>
</gene>
<dbReference type="InterPro" id="IPR013766">
    <property type="entry name" value="Thioredoxin_domain"/>
</dbReference>
<dbReference type="EMBL" id="QRYQ01000009">
    <property type="protein sequence ID" value="RGU91823.1"/>
    <property type="molecule type" value="Genomic_DNA"/>
</dbReference>
<dbReference type="Pfam" id="PF13728">
    <property type="entry name" value="TraF"/>
    <property type="match status" value="1"/>
</dbReference>
<sequence length="189" mass="21580">MKKFLLILLSLTLCACQTQTKSTTSTSKKACDVTSEEKTCNTKNDTKTNFNEISFDEAIQYFKQEKSGVLYFGFSSCPWCKEAKPILKKVAKENGIDIQYVKVRDEEKNRLYTDEQKAIIEPYIQDYMSNNDEGVLTLYVPLVLVVKDGKVVDGHEGTLESHDATERKMTNDEKEQLTKIYTKLMSEAN</sequence>
<dbReference type="CDD" id="cd02947">
    <property type="entry name" value="TRX_family"/>
    <property type="match status" value="1"/>
</dbReference>
<evidence type="ECO:0000313" key="3">
    <source>
        <dbReference type="EMBL" id="RGU91823.1"/>
    </source>
</evidence>
<dbReference type="SUPFAM" id="SSF52833">
    <property type="entry name" value="Thioredoxin-like"/>
    <property type="match status" value="1"/>
</dbReference>
<dbReference type="PROSITE" id="PS51352">
    <property type="entry name" value="THIOREDOXIN_2"/>
    <property type="match status" value="1"/>
</dbReference>
<proteinExistence type="predicted"/>
<feature type="chain" id="PRO_5039389832" evidence="1">
    <location>
        <begin position="21"/>
        <end position="189"/>
    </location>
</feature>
<dbReference type="PROSITE" id="PS51257">
    <property type="entry name" value="PROKAR_LIPOPROTEIN"/>
    <property type="match status" value="1"/>
</dbReference>
<feature type="domain" description="Thioredoxin" evidence="2">
    <location>
        <begin position="24"/>
        <end position="174"/>
    </location>
</feature>
<dbReference type="PROSITE" id="PS51354">
    <property type="entry name" value="GLUTAREDOXIN_2"/>
    <property type="match status" value="1"/>
</dbReference>
<dbReference type="RefSeq" id="WP_118325145.1">
    <property type="nucleotide sequence ID" value="NZ_CATXNH010000004.1"/>
</dbReference>
<name>A0A395W8I1_9FIRM</name>
<dbReference type="AlphaFoldDB" id="A0A395W8I1"/>
<dbReference type="InterPro" id="IPR036249">
    <property type="entry name" value="Thioredoxin-like_sf"/>
</dbReference>
<reference evidence="3 4" key="1">
    <citation type="submission" date="2018-08" db="EMBL/GenBank/DDBJ databases">
        <title>A genome reference for cultivated species of the human gut microbiota.</title>
        <authorList>
            <person name="Zou Y."/>
            <person name="Xue W."/>
            <person name="Luo G."/>
        </authorList>
    </citation>
    <scope>NUCLEOTIDE SEQUENCE [LARGE SCALE GENOMIC DNA]</scope>
    <source>
        <strain evidence="3 4">AF15-20</strain>
    </source>
</reference>
<dbReference type="Gene3D" id="3.40.30.10">
    <property type="entry name" value="Glutaredoxin"/>
    <property type="match status" value="1"/>
</dbReference>
<organism evidence="3 4">
    <name type="scientific">Holdemanella biformis</name>
    <dbReference type="NCBI Taxonomy" id="1735"/>
    <lineage>
        <taxon>Bacteria</taxon>
        <taxon>Bacillati</taxon>
        <taxon>Bacillota</taxon>
        <taxon>Erysipelotrichia</taxon>
        <taxon>Erysipelotrichales</taxon>
        <taxon>Erysipelotrichaceae</taxon>
        <taxon>Holdemanella</taxon>
    </lineage>
</organism>
<accession>A0A395W8I1</accession>
<dbReference type="Proteomes" id="UP000265489">
    <property type="component" value="Unassembled WGS sequence"/>
</dbReference>
<keyword evidence="1" id="KW-0732">Signal</keyword>
<evidence type="ECO:0000313" key="4">
    <source>
        <dbReference type="Proteomes" id="UP000265489"/>
    </source>
</evidence>
<dbReference type="InterPro" id="IPR039555">
    <property type="entry name" value="TraF/TrbB"/>
</dbReference>
<evidence type="ECO:0000259" key="2">
    <source>
        <dbReference type="PROSITE" id="PS51352"/>
    </source>
</evidence>
<evidence type="ECO:0000256" key="1">
    <source>
        <dbReference type="SAM" id="SignalP"/>
    </source>
</evidence>
<dbReference type="GeneID" id="66579320"/>
<comment type="caution">
    <text evidence="3">The sequence shown here is derived from an EMBL/GenBank/DDBJ whole genome shotgun (WGS) entry which is preliminary data.</text>
</comment>
<protein>
    <submittedName>
        <fullName evidence="3">Thioredoxin</fullName>
    </submittedName>
</protein>